<dbReference type="Proteomes" id="UP001234495">
    <property type="component" value="Unassembled WGS sequence"/>
</dbReference>
<sequence length="324" mass="37682">MNNADKQYLDLGRKILDKGVQKGDRTGTGTISITGAEMRFDLSEGFPLLTTKRVPFRLIASEMLWFIKGMTNIRYLLQNNNNIWNEWAFKKWVESDEYTGPDMTDFGIRSQQDEEFNKLYEDQMDKFKKLVLENDDFAEKFGELGRVYGSQWRNAFYVNPDTMEVKTIDPLKEAIQQIKENPTSRRILVSSWNPDNYKGHAGLPCCHHQFQFIVREDKLDLVFDMRSNDYLLGLPFNIAGYALLNHLVAHETGYQPGEVIYHGKDVHIYQNHLDQVKEQLSRKPKILPTLKLNLEKQSVFDFEMEDLTIEGYYPHPSIKAPVAV</sequence>
<proteinExistence type="inferred from homology"/>
<dbReference type="NCBIfam" id="TIGR03284">
    <property type="entry name" value="thym_sym"/>
    <property type="match status" value="1"/>
</dbReference>
<keyword evidence="8" id="KW-1185">Reference proteome</keyword>
<comment type="caution">
    <text evidence="7">The sequence shown here is derived from an EMBL/GenBank/DDBJ whole genome shotgun (WGS) entry which is preliminary data.</text>
</comment>
<dbReference type="HAMAP" id="MF_00008">
    <property type="entry name" value="Thymidy_synth_bact"/>
    <property type="match status" value="1"/>
</dbReference>
<dbReference type="Pfam" id="PF00303">
    <property type="entry name" value="Thymidylat_synt"/>
    <property type="match status" value="1"/>
</dbReference>
<evidence type="ECO:0000259" key="6">
    <source>
        <dbReference type="Pfam" id="PF00303"/>
    </source>
</evidence>
<feature type="binding site" evidence="5">
    <location>
        <position position="229"/>
    </location>
    <ligand>
        <name>(6R)-5,10-methylene-5,6,7,8-tetrahydrofolate</name>
        <dbReference type="ChEBI" id="CHEBI:15636"/>
    </ligand>
</feature>
<keyword evidence="2 5" id="KW-0489">Methyltransferase</keyword>
<reference evidence="7 8" key="1">
    <citation type="submission" date="2023-07" db="EMBL/GenBank/DDBJ databases">
        <title>Genomic Encyclopedia of Type Strains, Phase IV (KMG-IV): sequencing the most valuable type-strain genomes for metagenomic binning, comparative biology and taxonomic classification.</title>
        <authorList>
            <person name="Goeker M."/>
        </authorList>
    </citation>
    <scope>NUCLEOTIDE SEQUENCE [LARGE SCALE GENOMIC DNA]</scope>
    <source>
        <strain evidence="7 8">DSM 29005</strain>
    </source>
</reference>
<feature type="binding site" description="in other chain" evidence="5">
    <location>
        <position position="25"/>
    </location>
    <ligand>
        <name>dUMP</name>
        <dbReference type="ChEBI" id="CHEBI:246422"/>
        <note>ligand shared between dimeric partners</note>
    </ligand>
</feature>
<dbReference type="PRINTS" id="PR00108">
    <property type="entry name" value="THYMDSNTHASE"/>
</dbReference>
<comment type="catalytic activity">
    <reaction evidence="5">
        <text>dUMP + (6R)-5,10-methylene-5,6,7,8-tetrahydrofolate = 7,8-dihydrofolate + dTMP</text>
        <dbReference type="Rhea" id="RHEA:12104"/>
        <dbReference type="ChEBI" id="CHEBI:15636"/>
        <dbReference type="ChEBI" id="CHEBI:57451"/>
        <dbReference type="ChEBI" id="CHEBI:63528"/>
        <dbReference type="ChEBI" id="CHEBI:246422"/>
        <dbReference type="EC" id="2.1.1.45"/>
    </reaction>
</comment>
<dbReference type="EMBL" id="JAUSUD010000001">
    <property type="protein sequence ID" value="MDQ0228853.1"/>
    <property type="molecule type" value="Genomic_DNA"/>
</dbReference>
<dbReference type="NCBIfam" id="NF002496">
    <property type="entry name" value="PRK01827.1-2"/>
    <property type="match status" value="1"/>
</dbReference>
<evidence type="ECO:0000313" key="8">
    <source>
        <dbReference type="Proteomes" id="UP001234495"/>
    </source>
</evidence>
<keyword evidence="4 5" id="KW-0545">Nucleotide biosynthesis</keyword>
<dbReference type="GO" id="GO:0004799">
    <property type="term" value="F:thymidylate synthase activity"/>
    <property type="evidence" value="ECO:0007669"/>
    <property type="project" value="UniProtKB-EC"/>
</dbReference>
<dbReference type="PANTHER" id="PTHR11548:SF9">
    <property type="entry name" value="THYMIDYLATE SYNTHASE"/>
    <property type="match status" value="1"/>
</dbReference>
<evidence type="ECO:0000256" key="4">
    <source>
        <dbReference type="ARBA" id="ARBA00022727"/>
    </source>
</evidence>
<feature type="active site" description="Nucleophile" evidence="5">
    <location>
        <position position="206"/>
    </location>
</feature>
<dbReference type="SUPFAM" id="SSF55831">
    <property type="entry name" value="Thymidylate synthase/dCMP hydroxymethylase"/>
    <property type="match status" value="1"/>
</dbReference>
<accession>A0ABT9Z9B4</accession>
<protein>
    <recommendedName>
        <fullName evidence="1 5">Thymidylate synthase</fullName>
        <shortName evidence="5">TS</shortName>
        <shortName evidence="5">TSase</shortName>
        <ecNumber evidence="1 5">2.1.1.45</ecNumber>
    </recommendedName>
</protein>
<dbReference type="InterPro" id="IPR000398">
    <property type="entry name" value="Thymidylate_synthase"/>
</dbReference>
<comment type="function">
    <text evidence="5">Catalyzes the reductive methylation of 2'-deoxyuridine-5'-monophosphate (dUMP) to 2'-deoxythymidine-5'-monophosphate (dTMP) while utilizing 5,10-methylenetetrahydrofolate (mTHF) as the methyl donor and reductant in the reaction, yielding dihydrofolate (DHF) as a by-product. This enzymatic reaction provides an intracellular de novo source of dTMP, an essential precursor for DNA biosynthesis.</text>
</comment>
<feature type="binding site" description="in other chain" evidence="5">
    <location>
        <begin position="226"/>
        <end position="229"/>
    </location>
    <ligand>
        <name>dUMP</name>
        <dbReference type="ChEBI" id="CHEBI:246422"/>
        <note>ligand shared between dimeric partners</note>
    </ligand>
</feature>
<feature type="binding site" evidence="5">
    <location>
        <position position="323"/>
    </location>
    <ligand>
        <name>(6R)-5,10-methylene-5,6,7,8-tetrahydrofolate</name>
        <dbReference type="ChEBI" id="CHEBI:15636"/>
    </ligand>
</feature>
<dbReference type="PANTHER" id="PTHR11548">
    <property type="entry name" value="THYMIDYLATE SYNTHASE 1"/>
    <property type="match status" value="1"/>
</dbReference>
<comment type="caution">
    <text evidence="5">Lacks conserved residue(s) required for the propagation of feature annotation.</text>
</comment>
<evidence type="ECO:0000256" key="5">
    <source>
        <dbReference type="HAMAP-Rule" id="MF_00008"/>
    </source>
</evidence>
<dbReference type="RefSeq" id="WP_307335596.1">
    <property type="nucleotide sequence ID" value="NZ_JAUSUD010000001.1"/>
</dbReference>
<dbReference type="EC" id="2.1.1.45" evidence="1 5"/>
<dbReference type="InterPro" id="IPR045097">
    <property type="entry name" value="Thymidate_synth/dCMP_Mease"/>
</dbReference>
<evidence type="ECO:0000256" key="3">
    <source>
        <dbReference type="ARBA" id="ARBA00022679"/>
    </source>
</evidence>
<gene>
    <name evidence="5" type="primary">thyA</name>
    <name evidence="7" type="ORF">J2S19_000103</name>
</gene>
<feature type="binding site" evidence="5">
    <location>
        <begin position="185"/>
        <end position="186"/>
    </location>
    <ligand>
        <name>dUMP</name>
        <dbReference type="ChEBI" id="CHEBI:246422"/>
        <note>ligand shared between dimeric partners</note>
    </ligand>
</feature>
<keyword evidence="5" id="KW-0963">Cytoplasm</keyword>
<dbReference type="Gene3D" id="3.30.572.10">
    <property type="entry name" value="Thymidylate synthase/dCMP hydroxymethylase domain"/>
    <property type="match status" value="1"/>
</dbReference>
<dbReference type="GO" id="GO:0032259">
    <property type="term" value="P:methylation"/>
    <property type="evidence" value="ECO:0007669"/>
    <property type="project" value="UniProtKB-KW"/>
</dbReference>
<comment type="subunit">
    <text evidence="5">Homodimer.</text>
</comment>
<name>A0ABT9Z9B4_9BACI</name>
<comment type="similarity">
    <text evidence="5">Belongs to the thymidylate synthase family. Bacterial-type ThyA subfamily.</text>
</comment>
<dbReference type="InterPro" id="IPR023451">
    <property type="entry name" value="Thymidate_synth/dCMP_Mease_dom"/>
</dbReference>
<dbReference type="InterPro" id="IPR036926">
    <property type="entry name" value="Thymidate_synth/dCMP_Mease_sf"/>
</dbReference>
<feature type="binding site" description="in other chain" evidence="5">
    <location>
        <begin position="267"/>
        <end position="269"/>
    </location>
    <ligand>
        <name>dUMP</name>
        <dbReference type="ChEBI" id="CHEBI:246422"/>
        <note>ligand shared between dimeric partners</note>
    </ligand>
</feature>
<feature type="binding site" description="in other chain" evidence="5">
    <location>
        <position position="237"/>
    </location>
    <ligand>
        <name>dUMP</name>
        <dbReference type="ChEBI" id="CHEBI:246422"/>
        <note>ligand shared between dimeric partners</note>
    </ligand>
</feature>
<evidence type="ECO:0000256" key="1">
    <source>
        <dbReference type="ARBA" id="ARBA00011947"/>
    </source>
</evidence>
<evidence type="ECO:0000256" key="2">
    <source>
        <dbReference type="ARBA" id="ARBA00022603"/>
    </source>
</evidence>
<dbReference type="CDD" id="cd00351">
    <property type="entry name" value="TS_Pyrimidine_HMase"/>
    <property type="match status" value="1"/>
</dbReference>
<keyword evidence="3 5" id="KW-0808">Transferase</keyword>
<organism evidence="7 8">
    <name type="scientific">Metabacillus malikii</name>
    <dbReference type="NCBI Taxonomy" id="1504265"/>
    <lineage>
        <taxon>Bacteria</taxon>
        <taxon>Bacillati</taxon>
        <taxon>Bacillota</taxon>
        <taxon>Bacilli</taxon>
        <taxon>Bacillales</taxon>
        <taxon>Bacillaceae</taxon>
        <taxon>Metabacillus</taxon>
    </lineage>
</organism>
<evidence type="ECO:0000313" key="7">
    <source>
        <dbReference type="EMBL" id="MDQ0228853.1"/>
    </source>
</evidence>
<feature type="domain" description="Thymidylate synthase/dCMP hydroxymethylase" evidence="6">
    <location>
        <begin position="6"/>
        <end position="324"/>
    </location>
</feature>
<comment type="pathway">
    <text evidence="5">Pyrimidine metabolism; dTTP biosynthesis.</text>
</comment>
<comment type="subcellular location">
    <subcellularLocation>
        <location evidence="5">Cytoplasm</location>
    </subcellularLocation>
</comment>